<dbReference type="SUPFAM" id="SSF46689">
    <property type="entry name" value="Homeodomain-like"/>
    <property type="match status" value="1"/>
</dbReference>
<dbReference type="GO" id="GO:0000981">
    <property type="term" value="F:DNA-binding transcription factor activity, RNA polymerase II-specific"/>
    <property type="evidence" value="ECO:0007669"/>
    <property type="project" value="TreeGrafter"/>
</dbReference>
<evidence type="ECO:0000313" key="5">
    <source>
        <dbReference type="EMBL" id="PWZ01801.1"/>
    </source>
</evidence>
<gene>
    <name evidence="5" type="ORF">BCV70DRAFT_51644</name>
</gene>
<dbReference type="STRING" id="1882483.A0A317XWX5"/>
<dbReference type="InterPro" id="IPR009057">
    <property type="entry name" value="Homeodomain-like_sf"/>
</dbReference>
<keyword evidence="1 2" id="KW-0371">Homeobox</keyword>
<dbReference type="PANTHER" id="PTHR46255">
    <property type="entry name" value="SHORT STATURE HOMEOBOX"/>
    <property type="match status" value="1"/>
</dbReference>
<feature type="domain" description="Homeobox" evidence="4">
    <location>
        <begin position="92"/>
        <end position="142"/>
    </location>
</feature>
<dbReference type="InterPro" id="IPR052631">
    <property type="entry name" value="Paired_homeobox_Bicoid"/>
</dbReference>
<sequence>MHASSPTMARINDWQARSQSSIHQQSILSPAARDDDQALRLPRHGSSRSSAISADEEDLVSLSDEDMLVCHNEDGWSDGLAIENGAGDSSNDGHRRSRQLLTAEQSKILFQILQKTHFPSTQVREDVAKQLGVSPRKVQVSFDCHPQSSALLCKPTTC</sequence>
<dbReference type="CDD" id="cd00086">
    <property type="entry name" value="homeodomain"/>
    <property type="match status" value="1"/>
</dbReference>
<dbReference type="PROSITE" id="PS50071">
    <property type="entry name" value="HOMEOBOX_2"/>
    <property type="match status" value="1"/>
</dbReference>
<evidence type="ECO:0000256" key="1">
    <source>
        <dbReference type="PROSITE-ProRule" id="PRU00108"/>
    </source>
</evidence>
<keyword evidence="1 2" id="KW-0539">Nucleus</keyword>
<protein>
    <recommendedName>
        <fullName evidence="4">Homeobox domain-containing protein</fullName>
    </recommendedName>
</protein>
<dbReference type="Pfam" id="PF00046">
    <property type="entry name" value="Homeodomain"/>
    <property type="match status" value="1"/>
</dbReference>
<dbReference type="OrthoDB" id="6159439at2759"/>
<dbReference type="InParanoid" id="A0A317XWX5"/>
<dbReference type="EMBL" id="KZ819189">
    <property type="protein sequence ID" value="PWZ01801.1"/>
    <property type="molecule type" value="Genomic_DNA"/>
</dbReference>
<evidence type="ECO:0000259" key="4">
    <source>
        <dbReference type="PROSITE" id="PS50071"/>
    </source>
</evidence>
<dbReference type="GO" id="GO:1990837">
    <property type="term" value="F:sequence-specific double-stranded DNA binding"/>
    <property type="evidence" value="ECO:0007669"/>
    <property type="project" value="TreeGrafter"/>
</dbReference>
<proteinExistence type="predicted"/>
<organism evidence="5 6">
    <name type="scientific">Testicularia cyperi</name>
    <dbReference type="NCBI Taxonomy" id="1882483"/>
    <lineage>
        <taxon>Eukaryota</taxon>
        <taxon>Fungi</taxon>
        <taxon>Dikarya</taxon>
        <taxon>Basidiomycota</taxon>
        <taxon>Ustilaginomycotina</taxon>
        <taxon>Ustilaginomycetes</taxon>
        <taxon>Ustilaginales</taxon>
        <taxon>Anthracoideaceae</taxon>
        <taxon>Testicularia</taxon>
    </lineage>
</organism>
<dbReference type="SMART" id="SM00389">
    <property type="entry name" value="HOX"/>
    <property type="match status" value="1"/>
</dbReference>
<dbReference type="Proteomes" id="UP000246740">
    <property type="component" value="Unassembled WGS sequence"/>
</dbReference>
<dbReference type="PANTHER" id="PTHR46255:SF3">
    <property type="entry name" value="HOMEOBOX DOMAIN-CONTAINING PROTEIN"/>
    <property type="match status" value="1"/>
</dbReference>
<evidence type="ECO:0000313" key="6">
    <source>
        <dbReference type="Proteomes" id="UP000246740"/>
    </source>
</evidence>
<dbReference type="AlphaFoldDB" id="A0A317XWX5"/>
<evidence type="ECO:0000256" key="3">
    <source>
        <dbReference type="SAM" id="MobiDB-lite"/>
    </source>
</evidence>
<feature type="compositionally biased region" description="Low complexity" evidence="3">
    <location>
        <begin position="18"/>
        <end position="29"/>
    </location>
</feature>
<accession>A0A317XWX5</accession>
<keyword evidence="1 2" id="KW-0238">DNA-binding</keyword>
<feature type="DNA-binding region" description="Homeobox" evidence="1">
    <location>
        <begin position="94"/>
        <end position="143"/>
    </location>
</feature>
<reference evidence="5 6" key="1">
    <citation type="journal article" date="2018" name="Mol. Biol. Evol.">
        <title>Broad Genomic Sampling Reveals a Smut Pathogenic Ancestry of the Fungal Clade Ustilaginomycotina.</title>
        <authorList>
            <person name="Kijpornyongpan T."/>
            <person name="Mondo S.J."/>
            <person name="Barry K."/>
            <person name="Sandor L."/>
            <person name="Lee J."/>
            <person name="Lipzen A."/>
            <person name="Pangilinan J."/>
            <person name="LaButti K."/>
            <person name="Hainaut M."/>
            <person name="Henrissat B."/>
            <person name="Grigoriev I.V."/>
            <person name="Spatafora J.W."/>
            <person name="Aime M.C."/>
        </authorList>
    </citation>
    <scope>NUCLEOTIDE SEQUENCE [LARGE SCALE GENOMIC DNA]</scope>
    <source>
        <strain evidence="5 6">MCA 3645</strain>
    </source>
</reference>
<dbReference type="InterPro" id="IPR001356">
    <property type="entry name" value="HD"/>
</dbReference>
<keyword evidence="6" id="KW-1185">Reference proteome</keyword>
<dbReference type="Gene3D" id="1.10.10.60">
    <property type="entry name" value="Homeodomain-like"/>
    <property type="match status" value="1"/>
</dbReference>
<name>A0A317XWX5_9BASI</name>
<evidence type="ECO:0000256" key="2">
    <source>
        <dbReference type="RuleBase" id="RU000682"/>
    </source>
</evidence>
<feature type="region of interest" description="Disordered" evidence="3">
    <location>
        <begin position="1"/>
        <end position="58"/>
    </location>
</feature>
<dbReference type="GO" id="GO:0005634">
    <property type="term" value="C:nucleus"/>
    <property type="evidence" value="ECO:0007669"/>
    <property type="project" value="UniProtKB-SubCell"/>
</dbReference>
<comment type="subcellular location">
    <subcellularLocation>
        <location evidence="1 2">Nucleus</location>
    </subcellularLocation>
</comment>